<name>D0LK43_HALO1</name>
<feature type="transmembrane region" description="Helical" evidence="7">
    <location>
        <begin position="415"/>
        <end position="431"/>
    </location>
</feature>
<dbReference type="GO" id="GO:0005886">
    <property type="term" value="C:plasma membrane"/>
    <property type="evidence" value="ECO:0007669"/>
    <property type="project" value="TreeGrafter"/>
</dbReference>
<reference evidence="8 9" key="1">
    <citation type="journal article" date="2010" name="Stand. Genomic Sci.">
        <title>Complete genome sequence of Haliangium ochraceum type strain (SMP-2).</title>
        <authorList>
            <consortium name="US DOE Joint Genome Institute (JGI-PGF)"/>
            <person name="Ivanova N."/>
            <person name="Daum C."/>
            <person name="Lang E."/>
            <person name="Abt B."/>
            <person name="Kopitz M."/>
            <person name="Saunders E."/>
            <person name="Lapidus A."/>
            <person name="Lucas S."/>
            <person name="Glavina Del Rio T."/>
            <person name="Nolan M."/>
            <person name="Tice H."/>
            <person name="Copeland A."/>
            <person name="Cheng J.F."/>
            <person name="Chen F."/>
            <person name="Bruce D."/>
            <person name="Goodwin L."/>
            <person name="Pitluck S."/>
            <person name="Mavromatis K."/>
            <person name="Pati A."/>
            <person name="Mikhailova N."/>
            <person name="Chen A."/>
            <person name="Palaniappan K."/>
            <person name="Land M."/>
            <person name="Hauser L."/>
            <person name="Chang Y.J."/>
            <person name="Jeffries C.D."/>
            <person name="Detter J.C."/>
            <person name="Brettin T."/>
            <person name="Rohde M."/>
            <person name="Goker M."/>
            <person name="Bristow J."/>
            <person name="Markowitz V."/>
            <person name="Eisen J.A."/>
            <person name="Hugenholtz P."/>
            <person name="Kyrpides N.C."/>
            <person name="Klenk H.P."/>
        </authorList>
    </citation>
    <scope>NUCLEOTIDE SEQUENCE [LARGE SCALE GENOMIC DNA]</scope>
    <source>
        <strain evidence="9">DSM 14365 / CIP 107738 / JCM 11303 / AJ 13395 / SMP-2</strain>
    </source>
</reference>
<feature type="transmembrane region" description="Helical" evidence="7">
    <location>
        <begin position="579"/>
        <end position="597"/>
    </location>
</feature>
<feature type="transmembrane region" description="Helical" evidence="7">
    <location>
        <begin position="158"/>
        <end position="181"/>
    </location>
</feature>
<comment type="subcellular location">
    <subcellularLocation>
        <location evidence="1">Membrane</location>
        <topology evidence="1">Multi-pass membrane protein</topology>
    </subcellularLocation>
</comment>
<dbReference type="AlphaFoldDB" id="D0LK43"/>
<accession>D0LK43</accession>
<dbReference type="GO" id="GO:0005412">
    <property type="term" value="F:D-glucose:sodium symporter activity"/>
    <property type="evidence" value="ECO:0007669"/>
    <property type="project" value="TreeGrafter"/>
</dbReference>
<evidence type="ECO:0000256" key="6">
    <source>
        <dbReference type="RuleBase" id="RU362091"/>
    </source>
</evidence>
<feature type="transmembrane region" description="Helical" evidence="7">
    <location>
        <begin position="188"/>
        <end position="205"/>
    </location>
</feature>
<dbReference type="NCBIfam" id="TIGR00813">
    <property type="entry name" value="sss"/>
    <property type="match status" value="1"/>
</dbReference>
<dbReference type="PROSITE" id="PS50283">
    <property type="entry name" value="NA_SOLUT_SYMP_3"/>
    <property type="match status" value="1"/>
</dbReference>
<gene>
    <name evidence="8" type="ordered locus">Hoch_0436</name>
</gene>
<feature type="transmembrane region" description="Helical" evidence="7">
    <location>
        <begin position="46"/>
        <end position="73"/>
    </location>
</feature>
<feature type="transmembrane region" description="Helical" evidence="7">
    <location>
        <begin position="316"/>
        <end position="343"/>
    </location>
</feature>
<evidence type="ECO:0000256" key="2">
    <source>
        <dbReference type="ARBA" id="ARBA00006434"/>
    </source>
</evidence>
<evidence type="ECO:0000313" key="8">
    <source>
        <dbReference type="EMBL" id="ACY13077.1"/>
    </source>
</evidence>
<evidence type="ECO:0000256" key="3">
    <source>
        <dbReference type="ARBA" id="ARBA00022692"/>
    </source>
</evidence>
<keyword evidence="4 7" id="KW-1133">Transmembrane helix</keyword>
<keyword evidence="9" id="KW-1185">Reference proteome</keyword>
<feature type="transmembrane region" description="Helical" evidence="7">
    <location>
        <begin position="283"/>
        <end position="304"/>
    </location>
</feature>
<dbReference type="Gene3D" id="1.20.1730.10">
    <property type="entry name" value="Sodium/glucose cotransporter"/>
    <property type="match status" value="1"/>
</dbReference>
<feature type="transmembrane region" description="Helical" evidence="7">
    <location>
        <begin position="118"/>
        <end position="138"/>
    </location>
</feature>
<feature type="transmembrane region" description="Helical" evidence="7">
    <location>
        <begin position="517"/>
        <end position="541"/>
    </location>
</feature>
<feature type="transmembrane region" description="Helical" evidence="7">
    <location>
        <begin position="378"/>
        <end position="395"/>
    </location>
</feature>
<organism evidence="8 9">
    <name type="scientific">Haliangium ochraceum (strain DSM 14365 / JCM 11303 / SMP-2)</name>
    <dbReference type="NCBI Taxonomy" id="502025"/>
    <lineage>
        <taxon>Bacteria</taxon>
        <taxon>Pseudomonadati</taxon>
        <taxon>Myxococcota</taxon>
        <taxon>Polyangia</taxon>
        <taxon>Haliangiales</taxon>
        <taxon>Kofleriaceae</taxon>
        <taxon>Haliangium</taxon>
    </lineage>
</organism>
<proteinExistence type="inferred from homology"/>
<dbReference type="KEGG" id="hoh:Hoch_0436"/>
<evidence type="ECO:0000256" key="4">
    <source>
        <dbReference type="ARBA" id="ARBA00022989"/>
    </source>
</evidence>
<feature type="transmembrane region" description="Helical" evidence="7">
    <location>
        <begin position="438"/>
        <end position="457"/>
    </location>
</feature>
<dbReference type="InterPro" id="IPR038377">
    <property type="entry name" value="Na/Glc_symporter_sf"/>
</dbReference>
<sequence>MLGGLDIVLFFLFLGGVMLVGLMSGRHESSSEDYFLAGRKIPWWGVAGSIFGTNVSANHLVGMLGVGFSIGFAQSHYELGAIAAILVLCYFFLPVYRRLGIFTLSEYLGRRFGDSSRLLYTLILVVLIVVQMTAAFYIGSRSLGLLLADTPLELGYLGGVAVLVIITTAYTIFGGLTAVVWTDVMQSLLLLVAGVLVAVLTFAQPEVGGFAAMMARDAALPAAEQKMHLYLPSSHPDLPWTGALTGLIALHVFFWSTNQYLVQRALAAKSLTQARVGALTGGFLKLLIPLFSVAGGVAAAQLFAARSVSAAPDEAFPVLVNLVIPAGYGLIGIISAGLIGAIISSIDSMMNSAATLVTVDIYKHRLRPAADDASMVRVGRWVIVAIVGLSTLLAITSYDPDSRDNFFLVVSRQSSYFTPGLIAAFVLGMFYRRANGVGAVLAIACAPVLSLVFELAYDGWLHVYFDELLGARLNFMHRVFLTLLASLAVLVVGSRVRPADPERARYLWVEAAGEQPAPLAAVVGKLGLFALIQAALAGLLVTGALPPALLAALSAVLTAALFAWHIARYRRPEGLLRDDRVLAAALSSATMFMMFAFY</sequence>
<evidence type="ECO:0000256" key="7">
    <source>
        <dbReference type="SAM" id="Phobius"/>
    </source>
</evidence>
<dbReference type="RefSeq" id="WP_012825704.1">
    <property type="nucleotide sequence ID" value="NC_013440.1"/>
</dbReference>
<dbReference type="EMBL" id="CP001804">
    <property type="protein sequence ID" value="ACY13077.1"/>
    <property type="molecule type" value="Genomic_DNA"/>
</dbReference>
<keyword evidence="5 7" id="KW-0472">Membrane</keyword>
<evidence type="ECO:0000256" key="1">
    <source>
        <dbReference type="ARBA" id="ARBA00004141"/>
    </source>
</evidence>
<comment type="similarity">
    <text evidence="2 6">Belongs to the sodium:solute symporter (SSF) (TC 2.A.21) family.</text>
</comment>
<dbReference type="STRING" id="502025.Hoch_0436"/>
<dbReference type="InterPro" id="IPR001734">
    <property type="entry name" value="Na/solute_symporter"/>
</dbReference>
<feature type="transmembrane region" description="Helical" evidence="7">
    <location>
        <begin position="6"/>
        <end position="25"/>
    </location>
</feature>
<feature type="transmembrane region" description="Helical" evidence="7">
    <location>
        <begin position="79"/>
        <end position="97"/>
    </location>
</feature>
<dbReference type="PANTHER" id="PTHR11819">
    <property type="entry name" value="SOLUTE CARRIER FAMILY 5"/>
    <property type="match status" value="1"/>
</dbReference>
<feature type="transmembrane region" description="Helical" evidence="7">
    <location>
        <begin position="547"/>
        <end position="567"/>
    </location>
</feature>
<feature type="transmembrane region" description="Helical" evidence="7">
    <location>
        <begin position="240"/>
        <end position="262"/>
    </location>
</feature>
<dbReference type="eggNOG" id="COG4146">
    <property type="taxonomic scope" value="Bacteria"/>
</dbReference>
<keyword evidence="3 7" id="KW-0812">Transmembrane</keyword>
<dbReference type="HOGENOM" id="CLU_018808_9_3_7"/>
<dbReference type="OrthoDB" id="9803597at2"/>
<evidence type="ECO:0000256" key="5">
    <source>
        <dbReference type="ARBA" id="ARBA00023136"/>
    </source>
</evidence>
<dbReference type="Proteomes" id="UP000001880">
    <property type="component" value="Chromosome"/>
</dbReference>
<dbReference type="Pfam" id="PF00474">
    <property type="entry name" value="SSF"/>
    <property type="match status" value="1"/>
</dbReference>
<evidence type="ECO:0000313" key="9">
    <source>
        <dbReference type="Proteomes" id="UP000001880"/>
    </source>
</evidence>
<feature type="transmembrane region" description="Helical" evidence="7">
    <location>
        <begin position="477"/>
        <end position="496"/>
    </location>
</feature>
<dbReference type="PANTHER" id="PTHR11819:SF195">
    <property type="entry name" value="SODIUM_GLUCOSE COTRANSPORTER 4"/>
    <property type="match status" value="1"/>
</dbReference>
<protein>
    <submittedName>
        <fullName evidence="8">SSS sodium solute transporter superfamily</fullName>
    </submittedName>
</protein>